<feature type="transmembrane region" description="Helical" evidence="2">
    <location>
        <begin position="46"/>
        <end position="79"/>
    </location>
</feature>
<evidence type="ECO:0000313" key="4">
    <source>
        <dbReference type="Proteomes" id="UP001652395"/>
    </source>
</evidence>
<feature type="region of interest" description="Disordered" evidence="1">
    <location>
        <begin position="1"/>
        <end position="39"/>
    </location>
</feature>
<name>A0ABT2V4A9_9FIRM</name>
<dbReference type="EMBL" id="JAOQJF010000046">
    <property type="protein sequence ID" value="MCU6801251.1"/>
    <property type="molecule type" value="Genomic_DNA"/>
</dbReference>
<feature type="compositionally biased region" description="Polar residues" evidence="1">
    <location>
        <begin position="1"/>
        <end position="13"/>
    </location>
</feature>
<proteinExistence type="predicted"/>
<reference evidence="3 4" key="1">
    <citation type="journal article" date="2021" name="ISME Commun">
        <title>Automated analysis of genomic sequences facilitates high-throughput and comprehensive description of bacteria.</title>
        <authorList>
            <person name="Hitch T.C.A."/>
        </authorList>
    </citation>
    <scope>NUCLEOTIDE SEQUENCE [LARGE SCALE GENOMIC DNA]</scope>
    <source>
        <strain evidence="4">f_CCE</strain>
    </source>
</reference>
<keyword evidence="4" id="KW-1185">Reference proteome</keyword>
<accession>A0ABT2V4A9</accession>
<evidence type="ECO:0000313" key="3">
    <source>
        <dbReference type="EMBL" id="MCU6801251.1"/>
    </source>
</evidence>
<comment type="caution">
    <text evidence="3">The sequence shown here is derived from an EMBL/GenBank/DDBJ whole genome shotgun (WGS) entry which is preliminary data.</text>
</comment>
<keyword evidence="2" id="KW-1133">Transmembrane helix</keyword>
<keyword evidence="2" id="KW-0472">Membrane</keyword>
<organism evidence="3 4">
    <name type="scientific">Alitiscatomonas aceti</name>
    <dbReference type="NCBI Taxonomy" id="2981724"/>
    <lineage>
        <taxon>Bacteria</taxon>
        <taxon>Bacillati</taxon>
        <taxon>Bacillota</taxon>
        <taxon>Clostridia</taxon>
        <taxon>Lachnospirales</taxon>
        <taxon>Lachnospiraceae</taxon>
        <taxon>Alitiscatomonas</taxon>
    </lineage>
</organism>
<evidence type="ECO:0000256" key="2">
    <source>
        <dbReference type="SAM" id="Phobius"/>
    </source>
</evidence>
<sequence>MSDYNNGNQGQWTQGPGGQNQYPGGPGAPDPMRQDQPRPRNGYATVSMICGIFGILCLCCFAFPLAIILGVGAVCFAIISKRGQPFYATAIFGIVLGVIAVVLGIGEFVYFMALSSLVKDPANAALINEFMEQLEQQLQQQGQSLPTV</sequence>
<gene>
    <name evidence="3" type="ORF">OCV69_15170</name>
</gene>
<keyword evidence="2" id="KW-0812">Transmembrane</keyword>
<dbReference type="Proteomes" id="UP001652395">
    <property type="component" value="Unassembled WGS sequence"/>
</dbReference>
<protein>
    <submittedName>
        <fullName evidence="3">DUF4190 domain-containing protein</fullName>
    </submittedName>
</protein>
<dbReference type="RefSeq" id="WP_262427370.1">
    <property type="nucleotide sequence ID" value="NZ_JAOQJF010000046.1"/>
</dbReference>
<feature type="transmembrane region" description="Helical" evidence="2">
    <location>
        <begin position="86"/>
        <end position="113"/>
    </location>
</feature>
<evidence type="ECO:0000256" key="1">
    <source>
        <dbReference type="SAM" id="MobiDB-lite"/>
    </source>
</evidence>